<dbReference type="InterPro" id="IPR035437">
    <property type="entry name" value="SNase_OB-fold_sf"/>
</dbReference>
<dbReference type="GO" id="GO:0005737">
    <property type="term" value="C:cytoplasm"/>
    <property type="evidence" value="ECO:0007669"/>
    <property type="project" value="UniProtKB-SubCell"/>
</dbReference>
<dbReference type="Pfam" id="PF12872">
    <property type="entry name" value="OST-HTH"/>
    <property type="match status" value="2"/>
</dbReference>
<keyword evidence="8" id="KW-1185">Reference proteome</keyword>
<evidence type="ECO:0000313" key="7">
    <source>
        <dbReference type="EMBL" id="CAF1193515.1"/>
    </source>
</evidence>
<feature type="compositionally biased region" description="Polar residues" evidence="5">
    <location>
        <begin position="116"/>
        <end position="127"/>
    </location>
</feature>
<dbReference type="GO" id="GO:0007283">
    <property type="term" value="P:spermatogenesis"/>
    <property type="evidence" value="ECO:0007669"/>
    <property type="project" value="UniProtKB-KW"/>
</dbReference>
<evidence type="ECO:0000256" key="5">
    <source>
        <dbReference type="SAM" id="MobiDB-lite"/>
    </source>
</evidence>
<proteinExistence type="predicted"/>
<dbReference type="InterPro" id="IPR025605">
    <property type="entry name" value="OST-HTH/LOTUS_dom"/>
</dbReference>
<keyword evidence="4" id="KW-0221">Differentiation</keyword>
<comment type="caution">
    <text evidence="7">The sequence shown here is derived from an EMBL/GenBank/DDBJ whole genome shotgun (WGS) entry which is preliminary data.</text>
</comment>
<feature type="domain" description="HTH OST-type" evidence="6">
    <location>
        <begin position="267"/>
        <end position="343"/>
    </location>
</feature>
<evidence type="ECO:0000256" key="2">
    <source>
        <dbReference type="ARBA" id="ARBA00022490"/>
    </source>
</evidence>
<evidence type="ECO:0000256" key="4">
    <source>
        <dbReference type="ARBA" id="ARBA00022871"/>
    </source>
</evidence>
<dbReference type="PROSITE" id="PS51644">
    <property type="entry name" value="HTH_OST"/>
    <property type="match status" value="2"/>
</dbReference>
<dbReference type="EMBL" id="CAJNOR010001749">
    <property type="protein sequence ID" value="CAF1193515.1"/>
    <property type="molecule type" value="Genomic_DNA"/>
</dbReference>
<dbReference type="Gene3D" id="3.30.420.610">
    <property type="entry name" value="LOTUS domain-like"/>
    <property type="match status" value="2"/>
</dbReference>
<evidence type="ECO:0000259" key="6">
    <source>
        <dbReference type="PROSITE" id="PS51644"/>
    </source>
</evidence>
<reference evidence="7" key="1">
    <citation type="submission" date="2021-02" db="EMBL/GenBank/DDBJ databases">
        <authorList>
            <person name="Nowell W R."/>
        </authorList>
    </citation>
    <scope>NUCLEOTIDE SEQUENCE</scope>
</reference>
<dbReference type="SUPFAM" id="SSF63748">
    <property type="entry name" value="Tudor/PWWP/MBT"/>
    <property type="match status" value="1"/>
</dbReference>
<evidence type="ECO:0000256" key="1">
    <source>
        <dbReference type="ARBA" id="ARBA00004496"/>
    </source>
</evidence>
<dbReference type="Pfam" id="PF00567">
    <property type="entry name" value="TUDOR"/>
    <property type="match status" value="1"/>
</dbReference>
<dbReference type="Gene3D" id="2.40.50.90">
    <property type="match status" value="1"/>
</dbReference>
<dbReference type="GO" id="GO:0030154">
    <property type="term" value="P:cell differentiation"/>
    <property type="evidence" value="ECO:0007669"/>
    <property type="project" value="UniProtKB-ARBA"/>
</dbReference>
<feature type="domain" description="HTH OST-type" evidence="6">
    <location>
        <begin position="9"/>
        <end position="83"/>
    </location>
</feature>
<evidence type="ECO:0000256" key="3">
    <source>
        <dbReference type="ARBA" id="ARBA00022737"/>
    </source>
</evidence>
<dbReference type="CDD" id="cd09972">
    <property type="entry name" value="LOTUS_TDRD_OSKAR"/>
    <property type="match status" value="1"/>
</dbReference>
<organism evidence="7 8">
    <name type="scientific">Adineta ricciae</name>
    <name type="common">Rotifer</name>
    <dbReference type="NCBI Taxonomy" id="249248"/>
    <lineage>
        <taxon>Eukaryota</taxon>
        <taxon>Metazoa</taxon>
        <taxon>Spiralia</taxon>
        <taxon>Gnathifera</taxon>
        <taxon>Rotifera</taxon>
        <taxon>Eurotatoria</taxon>
        <taxon>Bdelloidea</taxon>
        <taxon>Adinetida</taxon>
        <taxon>Adinetidae</taxon>
        <taxon>Adineta</taxon>
    </lineage>
</organism>
<dbReference type="AlphaFoldDB" id="A0A814VWD9"/>
<keyword evidence="4" id="KW-0744">Spermatogenesis</keyword>
<dbReference type="Gene3D" id="2.30.30.140">
    <property type="match status" value="1"/>
</dbReference>
<comment type="subcellular location">
    <subcellularLocation>
        <location evidence="1">Cytoplasm</location>
    </subcellularLocation>
</comment>
<protein>
    <recommendedName>
        <fullName evidence="6">HTH OST-type domain-containing protein</fullName>
    </recommendedName>
</protein>
<name>A0A814VWD9_ADIRI</name>
<gene>
    <name evidence="7" type="ORF">XAT740_LOCUS23258</name>
</gene>
<keyword evidence="2" id="KW-0963">Cytoplasm</keyword>
<dbReference type="InterPro" id="IPR041966">
    <property type="entry name" value="LOTUS-like"/>
</dbReference>
<dbReference type="Proteomes" id="UP000663828">
    <property type="component" value="Unassembled WGS sequence"/>
</dbReference>
<dbReference type="InterPro" id="IPR002999">
    <property type="entry name" value="Tudor"/>
</dbReference>
<accession>A0A814VWD9</accession>
<feature type="region of interest" description="Disordered" evidence="5">
    <location>
        <begin position="97"/>
        <end position="127"/>
    </location>
</feature>
<keyword evidence="3" id="KW-0677">Repeat</keyword>
<evidence type="ECO:0000313" key="8">
    <source>
        <dbReference type="Proteomes" id="UP000663828"/>
    </source>
</evidence>
<sequence length="985" mass="114647">MSKDTSSQEYLDLKTEFRSILISSPQGCSEQQLLKDYAVYNGRKEIPFRQMGYANLLELLASMPDVANIDYNKNPVIIHGVADQHTMHIKKLVMAQKRKKPARTSRAPVNRYSGYNPRNPSYSQMTYPKSRPQATGYINNGVPHQPFHQIQNTTRSPWDTHGLSNGPVRPPYLSSAINNMNLNTTYQTTIGTNQTPTNNMVAAFRPKSTPTPTPLMAGQTDTPDLMTVQTTPTMDDNASVVDDDSYYSEDEELASYDAQLADKHGENIVLLRRRIRQLLLKFPNGLWLSNIQKLYNKTFNEELNLNDYKLKNLMGFFECVSDFVDSQRDRSANSSDRILLLKPTYVETVKREQQTPVTTKLNIPLSSPRDNQNSLRLPPNNINQPIVDLSSFVLPDFYYKRIEYTSDKPFEGFLGSIEDLWNIHIGNVQFIPQRDDMMERLQEHYRQSCNQPIYLIPFEQLAVNLACTYQHVDDRFYRAYILDIETTHHSDIRLLKIYLVDYGLIISDINCHTNSTNLKFLHKDFSVLSTRVYKCRFANICYPDGDSAWLDNVKEYVKELCPDNSFRVETTGNIDGVYCVNLWSHLNQERSINQLLLDRGLAGEHNDYLDPQFQPVHPLEIPLNTNDTYSHIHEQDSLINDLEENNIKYYKISIEHAYHFVKHPYTKRPCLPCFEVARLLNNTESYISQLNLIRETDLSYSESQRTLFNDLRCLPESSKCLHINQKDDTATIKLYDLSCIRDYLIRIKFQEGDVIDAFQQEYDDYERPGYWNENKNSYINHENFQSAQENLYQRRDLLHFRRDQLVSLSHAHQNVAIENEIQEISQELDDIGNRCHINKSLPSSSTVARSSSSTSNCKVSNRKMRETLFRIARPFDQQFSLNVRFNHRLIVDSTKIDDDIEECFQDLFRITRNVVHFFTLESEISDEENRGLFQEADYLSSGLIDHQIPLHKRIETYNSCLKIVEHFQPILRCYVQRTDLLDTIY</sequence>